<accession>A0ABT3IYJ1</accession>
<evidence type="ECO:0000313" key="2">
    <source>
        <dbReference type="EMBL" id="MCW3780500.1"/>
    </source>
</evidence>
<feature type="chain" id="PRO_5047372382" evidence="1">
    <location>
        <begin position="26"/>
        <end position="244"/>
    </location>
</feature>
<name>A0ABT3IYJ1_9RHOB</name>
<gene>
    <name evidence="2" type="ORF">OM960_02755</name>
</gene>
<protein>
    <submittedName>
        <fullName evidence="2">Uncharacterized protein</fullName>
    </submittedName>
</protein>
<keyword evidence="3" id="KW-1185">Reference proteome</keyword>
<evidence type="ECO:0000313" key="3">
    <source>
        <dbReference type="Proteomes" id="UP001207582"/>
    </source>
</evidence>
<proteinExistence type="predicted"/>
<sequence length="244" mass="26753">MIRTPVVMASLALAITLWHPLPAEAKPSLPKFDAADFSTPKANPYLPLKPGPERRFEGVNRRTGQRESFVLRIVGPGPTILGVATTTQLDEAYVGKWLVERTLDYFAADAEGNVWYFGEDVVNFRYDKTGMLVGKDNHSAWRAGVNGAKPGITMPAATSPGLSLFQEHAPAEGAMDWFEIAARDLSIEGPAGTFSSVLKVYESSTAEPGLREFKYYAPGIGLIRADEELSRRLDSPEIVVELQR</sequence>
<dbReference type="Proteomes" id="UP001207582">
    <property type="component" value="Unassembled WGS sequence"/>
</dbReference>
<reference evidence="2 3" key="1">
    <citation type="submission" date="2022-10" db="EMBL/GenBank/DDBJ databases">
        <title>Defluviimonas sp. CAU 1641 isolated from mud.</title>
        <authorList>
            <person name="Kim W."/>
        </authorList>
    </citation>
    <scope>NUCLEOTIDE SEQUENCE [LARGE SCALE GENOMIC DNA]</scope>
    <source>
        <strain evidence="2 3">CAU 1641</strain>
    </source>
</reference>
<keyword evidence="1" id="KW-0732">Signal</keyword>
<feature type="signal peptide" evidence="1">
    <location>
        <begin position="1"/>
        <end position="25"/>
    </location>
</feature>
<evidence type="ECO:0000256" key="1">
    <source>
        <dbReference type="SAM" id="SignalP"/>
    </source>
</evidence>
<comment type="caution">
    <text evidence="2">The sequence shown here is derived from an EMBL/GenBank/DDBJ whole genome shotgun (WGS) entry which is preliminary data.</text>
</comment>
<dbReference type="EMBL" id="JAPDOG010000002">
    <property type="protein sequence ID" value="MCW3780500.1"/>
    <property type="molecule type" value="Genomic_DNA"/>
</dbReference>
<organism evidence="2 3">
    <name type="scientific">Defluviimonas salinarum</name>
    <dbReference type="NCBI Taxonomy" id="2992147"/>
    <lineage>
        <taxon>Bacteria</taxon>
        <taxon>Pseudomonadati</taxon>
        <taxon>Pseudomonadota</taxon>
        <taxon>Alphaproteobacteria</taxon>
        <taxon>Rhodobacterales</taxon>
        <taxon>Paracoccaceae</taxon>
        <taxon>Albidovulum</taxon>
    </lineage>
</organism>